<reference evidence="2 3" key="1">
    <citation type="submission" date="2018-03" db="EMBL/GenBank/DDBJ databases">
        <authorList>
            <person name="Keele B.F."/>
        </authorList>
    </citation>
    <scope>NUCLEOTIDE SEQUENCE [LARGE SCALE GENOMIC DNA]</scope>
    <source>
        <strain evidence="2 3">D20</strain>
    </source>
</reference>
<protein>
    <recommendedName>
        <fullName evidence="1">T6SS Phospholipase effector Tle1-like catalytic domain-containing protein</fullName>
    </recommendedName>
</protein>
<evidence type="ECO:0000313" key="2">
    <source>
        <dbReference type="EMBL" id="PTD96558.1"/>
    </source>
</evidence>
<dbReference type="AlphaFoldDB" id="A0A2T4IFM4"/>
<dbReference type="PANTHER" id="PTHR33840">
    <property type="match status" value="1"/>
</dbReference>
<keyword evidence="3" id="KW-1185">Reference proteome</keyword>
<gene>
    <name evidence="2" type="ORF">C8261_09690</name>
</gene>
<reference evidence="2 3" key="2">
    <citation type="submission" date="2018-04" db="EMBL/GenBank/DDBJ databases">
        <title>Thauera lacus sp. nov., isolated from an saline lake in Inner Mongolia, China.</title>
        <authorList>
            <person name="Liang Q.-Y."/>
        </authorList>
    </citation>
    <scope>NUCLEOTIDE SEQUENCE [LARGE SCALE GENOMIC DNA]</scope>
    <source>
        <strain evidence="2 3">D20</strain>
    </source>
</reference>
<dbReference type="Proteomes" id="UP000241193">
    <property type="component" value="Unassembled WGS sequence"/>
</dbReference>
<evidence type="ECO:0000313" key="3">
    <source>
        <dbReference type="Proteomes" id="UP000241193"/>
    </source>
</evidence>
<dbReference type="InterPro" id="IPR018712">
    <property type="entry name" value="Tle1-like_cat"/>
</dbReference>
<dbReference type="EMBL" id="PZKC01000006">
    <property type="protein sequence ID" value="PTD96558.1"/>
    <property type="molecule type" value="Genomic_DNA"/>
</dbReference>
<dbReference type="OrthoDB" id="8727902at2"/>
<comment type="caution">
    <text evidence="2">The sequence shown here is derived from an EMBL/GenBank/DDBJ whole genome shotgun (WGS) entry which is preliminary data.</text>
</comment>
<sequence>MSAHIPELSSFQPLDFDGLNRQRYLRVLAERAERNSDCGRELFVGVFFDGTNNNRDRDKPEYSQSNIARLHDAFPDRRQGGFVRIYAPGVGTRFDAIGDSGEGDDLVWGETDRRRGLAFAEKGEARIVWALLTVMDQLHRYFVFSEFLSDREITRLSNDLTSANIPLWRLALSPSGAVLQHWMSKRRAIDNERNRVLGDLCAELGRRIDAVRPRRPLPHEHGIRLSVFGFSRGAAQARVFANWFLDMCRAASGSATLGGLTVDFDFLGLFDTVASVGLANSTLIADGHMEWADAERNLRIPAEVRRCVHLVAAHEVRRSFPLDSISVGGVLDARHLEVVYPGVHSDVGGGYRPTEQGRGTDPQGADLLSRLPLAHMYREARLANVPLNVKGGGVAGEGGGGEGVVGEAEAAMAVAPSTIATFNAYLAECRVKSGRLADIIDEQYRLYVRWRRLRLDAMARVASVQRATAQDRTDLLEANRELGEEARLLAAPLLMPAPNIFDVPQVTAVKIVTRVPEVVYKRGIEPGRHAEWRRLERSWNDPAHLAPAVVQLFDDWVHDSRAWFKPLGEDDHIWEARQRRRMLDLEGRELVSSWQAHVPRNLPEDDPRHPRRQKAALEDYQRRARAAGHPGIRIFGAGTRPLDENERQELEAWRRDGSLPTQKSGREPFQLGAGYLRYRRVYAGTDANIVMASVPQRQTAVA</sequence>
<proteinExistence type="predicted"/>
<organism evidence="2 3">
    <name type="scientific">Pseudothauera lacus</name>
    <dbReference type="NCBI Taxonomy" id="2136175"/>
    <lineage>
        <taxon>Bacteria</taxon>
        <taxon>Pseudomonadati</taxon>
        <taxon>Pseudomonadota</taxon>
        <taxon>Betaproteobacteria</taxon>
        <taxon>Rhodocyclales</taxon>
        <taxon>Zoogloeaceae</taxon>
        <taxon>Pseudothauera</taxon>
    </lineage>
</organism>
<dbReference type="Pfam" id="PF09994">
    <property type="entry name" value="T6SS_Tle1-like_cat"/>
    <property type="match status" value="1"/>
</dbReference>
<feature type="domain" description="T6SS Phospholipase effector Tle1-like catalytic" evidence="1">
    <location>
        <begin position="261"/>
        <end position="379"/>
    </location>
</feature>
<name>A0A2T4IFM4_9RHOO</name>
<dbReference type="PANTHER" id="PTHR33840:SF1">
    <property type="entry name" value="TLE1 PHOSPHOLIPASE DOMAIN-CONTAINING PROTEIN"/>
    <property type="match status" value="1"/>
</dbReference>
<evidence type="ECO:0000259" key="1">
    <source>
        <dbReference type="Pfam" id="PF09994"/>
    </source>
</evidence>
<accession>A0A2T4IFM4</accession>